<evidence type="ECO:0000256" key="1">
    <source>
        <dbReference type="ARBA" id="ARBA00005369"/>
    </source>
</evidence>
<feature type="signal peptide" evidence="7">
    <location>
        <begin position="1"/>
        <end position="22"/>
    </location>
</feature>
<dbReference type="EC" id="2.1.1.77" evidence="6"/>
<evidence type="ECO:0000256" key="6">
    <source>
        <dbReference type="RuleBase" id="RU003802"/>
    </source>
</evidence>
<dbReference type="PANTHER" id="PTHR11579">
    <property type="entry name" value="PROTEIN-L-ISOASPARTATE O-METHYLTRANSFERASE"/>
    <property type="match status" value="1"/>
</dbReference>
<comment type="similarity">
    <text evidence="1 6">Belongs to the methyltransferase superfamily. L-isoaspartyl/D-aspartyl protein methyltransferase family.</text>
</comment>
<dbReference type="InterPro" id="IPR029063">
    <property type="entry name" value="SAM-dependent_MTases_sf"/>
</dbReference>
<gene>
    <name evidence="8" type="ORF">DV515_00011944</name>
</gene>
<reference evidence="8 9" key="1">
    <citation type="journal article" date="2018" name="Proc. R. Soc. B">
        <title>A non-coding region near Follistatin controls head colour polymorphism in the Gouldian finch.</title>
        <authorList>
            <person name="Toomey M.B."/>
            <person name="Marques C.I."/>
            <person name="Andrade P."/>
            <person name="Araujo P.M."/>
            <person name="Sabatino S."/>
            <person name="Gazda M.A."/>
            <person name="Afonso S."/>
            <person name="Lopes R.J."/>
            <person name="Corbo J.C."/>
            <person name="Carneiro M."/>
        </authorList>
    </citation>
    <scope>NUCLEOTIDE SEQUENCE [LARGE SCALE GENOMIC DNA]</scope>
    <source>
        <strain evidence="8">Red01</strain>
        <tissue evidence="8">Muscle</tissue>
    </source>
</reference>
<keyword evidence="3 6" id="KW-0808">Transferase</keyword>
<dbReference type="GO" id="GO:0004719">
    <property type="term" value="F:protein-L-isoaspartate (D-aspartate) O-methyltransferase activity"/>
    <property type="evidence" value="ECO:0007669"/>
    <property type="project" value="UniProtKB-UniRule"/>
</dbReference>
<dbReference type="PROSITE" id="PS01279">
    <property type="entry name" value="PCMT"/>
    <property type="match status" value="1"/>
</dbReference>
<evidence type="ECO:0000256" key="2">
    <source>
        <dbReference type="ARBA" id="ARBA00022603"/>
    </source>
</evidence>
<dbReference type="CDD" id="cd02440">
    <property type="entry name" value="AdoMet_MTases"/>
    <property type="match status" value="1"/>
</dbReference>
<keyword evidence="7" id="KW-0732">Signal</keyword>
<dbReference type="AlphaFoldDB" id="A0A3L8S4L6"/>
<protein>
    <recommendedName>
        <fullName evidence="6">Protein-L-isoaspartate O-methyltransferase</fullName>
        <ecNumber evidence="6">2.1.1.77</ecNumber>
    </recommendedName>
</protein>
<evidence type="ECO:0000256" key="3">
    <source>
        <dbReference type="ARBA" id="ARBA00022679"/>
    </source>
</evidence>
<comment type="catalytic activity">
    <reaction evidence="5">
        <text>[protein]-L-isoaspartate + S-adenosyl-L-methionine = [protein]-L-isoaspartate alpha-methyl ester + S-adenosyl-L-homocysteine</text>
        <dbReference type="Rhea" id="RHEA:12705"/>
        <dbReference type="Rhea" id="RHEA-COMP:12143"/>
        <dbReference type="Rhea" id="RHEA-COMP:12144"/>
        <dbReference type="ChEBI" id="CHEBI:57856"/>
        <dbReference type="ChEBI" id="CHEBI:59789"/>
        <dbReference type="ChEBI" id="CHEBI:90596"/>
        <dbReference type="ChEBI" id="CHEBI:90598"/>
        <dbReference type="EC" id="2.1.1.77"/>
    </reaction>
    <physiologicalReaction direction="left-to-right" evidence="5">
        <dbReference type="Rhea" id="RHEA:12706"/>
    </physiologicalReaction>
</comment>
<dbReference type="Proteomes" id="UP000276834">
    <property type="component" value="Unassembled WGS sequence"/>
</dbReference>
<dbReference type="GO" id="GO:0032259">
    <property type="term" value="P:methylation"/>
    <property type="evidence" value="ECO:0007669"/>
    <property type="project" value="UniProtKB-KW"/>
</dbReference>
<name>A0A3L8S4L6_CHLGU</name>
<evidence type="ECO:0000313" key="9">
    <source>
        <dbReference type="Proteomes" id="UP000276834"/>
    </source>
</evidence>
<sequence>MSQLPSGAVLALMGLLFARTMAWTSSGKTHAELVNNLYMCVPFQISSCWNAQDFSPACLSFPSFSEKGIIKSQRVFDVLLATDRGHYIKYFPYMDSPQSIGYKATISAPHMHAHALELLKDQLVEGAKALDVGSGSGYLTACFARMTGPTGKAVGVEHIKELVHESIRNVQEDDPMLLSSGRVKLVVGDGRQGYPEEAPYDAIHVGAAAATVPKELLKELKPGGRLIVPVGPEGANQVLMQYDKTSDGHIVETQLMGVIYVPLTDKEKQWPR</sequence>
<keyword evidence="4 6" id="KW-0949">S-adenosyl-L-methionine</keyword>
<dbReference type="STRING" id="44316.ENSEGOP00005023546"/>
<dbReference type="OrthoDB" id="73890at2759"/>
<dbReference type="SUPFAM" id="SSF53335">
    <property type="entry name" value="S-adenosyl-L-methionine-dependent methyltransferases"/>
    <property type="match status" value="1"/>
</dbReference>
<dbReference type="EMBL" id="QUSF01000061">
    <property type="protein sequence ID" value="RLV97203.1"/>
    <property type="molecule type" value="Genomic_DNA"/>
</dbReference>
<evidence type="ECO:0000313" key="8">
    <source>
        <dbReference type="EMBL" id="RLV97203.1"/>
    </source>
</evidence>
<organism evidence="8 9">
    <name type="scientific">Chloebia gouldiae</name>
    <name type="common">Gouldian finch</name>
    <name type="synonym">Erythrura gouldiae</name>
    <dbReference type="NCBI Taxonomy" id="44316"/>
    <lineage>
        <taxon>Eukaryota</taxon>
        <taxon>Metazoa</taxon>
        <taxon>Chordata</taxon>
        <taxon>Craniata</taxon>
        <taxon>Vertebrata</taxon>
        <taxon>Euteleostomi</taxon>
        <taxon>Archelosauria</taxon>
        <taxon>Archosauria</taxon>
        <taxon>Dinosauria</taxon>
        <taxon>Saurischia</taxon>
        <taxon>Theropoda</taxon>
        <taxon>Coelurosauria</taxon>
        <taxon>Aves</taxon>
        <taxon>Neognathae</taxon>
        <taxon>Neoaves</taxon>
        <taxon>Telluraves</taxon>
        <taxon>Australaves</taxon>
        <taxon>Passeriformes</taxon>
        <taxon>Passeroidea</taxon>
        <taxon>Passeridae</taxon>
        <taxon>Chloebia</taxon>
    </lineage>
</organism>
<accession>A0A3L8S4L6</accession>
<feature type="chain" id="PRO_5018135404" description="Protein-L-isoaspartate O-methyltransferase" evidence="7">
    <location>
        <begin position="23"/>
        <end position="272"/>
    </location>
</feature>
<keyword evidence="2 6" id="KW-0489">Methyltransferase</keyword>
<comment type="caution">
    <text evidence="8">The sequence shown here is derived from an EMBL/GenBank/DDBJ whole genome shotgun (WGS) entry which is preliminary data.</text>
</comment>
<keyword evidence="9" id="KW-1185">Reference proteome</keyword>
<dbReference type="PANTHER" id="PTHR11579:SF19">
    <property type="entry name" value="PROTEIN-L-ISOASPARTATE O-METHYLTRANSFERASE"/>
    <property type="match status" value="1"/>
</dbReference>
<dbReference type="GO" id="GO:0005737">
    <property type="term" value="C:cytoplasm"/>
    <property type="evidence" value="ECO:0007669"/>
    <property type="project" value="TreeGrafter"/>
</dbReference>
<proteinExistence type="inferred from homology"/>
<evidence type="ECO:0000256" key="7">
    <source>
        <dbReference type="SAM" id="SignalP"/>
    </source>
</evidence>
<dbReference type="NCBIfam" id="TIGR00080">
    <property type="entry name" value="pimt"/>
    <property type="match status" value="1"/>
</dbReference>
<dbReference type="Pfam" id="PF01135">
    <property type="entry name" value="PCMT"/>
    <property type="match status" value="1"/>
</dbReference>
<dbReference type="FunFam" id="3.40.50.150:FF:000027">
    <property type="entry name" value="Protein-L-isoaspartate O-methyltransferase"/>
    <property type="match status" value="1"/>
</dbReference>
<evidence type="ECO:0000256" key="4">
    <source>
        <dbReference type="ARBA" id="ARBA00022691"/>
    </source>
</evidence>
<evidence type="ECO:0000256" key="5">
    <source>
        <dbReference type="ARBA" id="ARBA00035815"/>
    </source>
</evidence>
<dbReference type="InterPro" id="IPR000682">
    <property type="entry name" value="PCMT"/>
</dbReference>
<dbReference type="Gene3D" id="3.40.50.150">
    <property type="entry name" value="Vaccinia Virus protein VP39"/>
    <property type="match status" value="1"/>
</dbReference>